<keyword evidence="13" id="KW-1185">Reference proteome</keyword>
<dbReference type="PROSITE" id="PS00678">
    <property type="entry name" value="WD_REPEATS_1"/>
    <property type="match status" value="2"/>
</dbReference>
<dbReference type="Pfam" id="PF00400">
    <property type="entry name" value="WD40"/>
    <property type="match status" value="2"/>
</dbReference>
<feature type="repeat" description="WD" evidence="9">
    <location>
        <begin position="185"/>
        <end position="220"/>
    </location>
</feature>
<feature type="compositionally biased region" description="Low complexity" evidence="10">
    <location>
        <begin position="740"/>
        <end position="756"/>
    </location>
</feature>
<evidence type="ECO:0000256" key="8">
    <source>
        <dbReference type="PROSITE-ProRule" id="PRU00175"/>
    </source>
</evidence>
<dbReference type="InterPro" id="IPR015943">
    <property type="entry name" value="WD40/YVTN_repeat-like_dom_sf"/>
</dbReference>
<dbReference type="InterPro" id="IPR049566">
    <property type="entry name" value="WDR59_RTC1-like_RING_Znf"/>
</dbReference>
<feature type="compositionally biased region" description="Low complexity" evidence="10">
    <location>
        <begin position="684"/>
        <end position="700"/>
    </location>
</feature>
<evidence type="ECO:0000256" key="4">
    <source>
        <dbReference type="ARBA" id="ARBA00022723"/>
    </source>
</evidence>
<feature type="compositionally biased region" description="Low complexity" evidence="10">
    <location>
        <begin position="26"/>
        <end position="38"/>
    </location>
</feature>
<feature type="region of interest" description="Disordered" evidence="10">
    <location>
        <begin position="443"/>
        <end position="477"/>
    </location>
</feature>
<dbReference type="InterPro" id="IPR036322">
    <property type="entry name" value="WD40_repeat_dom_sf"/>
</dbReference>
<evidence type="ECO:0000256" key="1">
    <source>
        <dbReference type="ARBA" id="ARBA00008863"/>
    </source>
</evidence>
<dbReference type="GO" id="GO:0061700">
    <property type="term" value="C:GATOR2 complex"/>
    <property type="evidence" value="ECO:0007669"/>
    <property type="project" value="TreeGrafter"/>
</dbReference>
<evidence type="ECO:0000259" key="11">
    <source>
        <dbReference type="PROSITE" id="PS50089"/>
    </source>
</evidence>
<dbReference type="STRING" id="698492.A0A0E9NK42"/>
<feature type="repeat" description="WD" evidence="9">
    <location>
        <begin position="273"/>
        <end position="308"/>
    </location>
</feature>
<dbReference type="PROSITE" id="PS50089">
    <property type="entry name" value="ZF_RING_2"/>
    <property type="match status" value="1"/>
</dbReference>
<feature type="region of interest" description="Disordered" evidence="10">
    <location>
        <begin position="665"/>
        <end position="773"/>
    </location>
</feature>
<dbReference type="PROSITE" id="PS50082">
    <property type="entry name" value="WD_REPEATS_2"/>
    <property type="match status" value="2"/>
</dbReference>
<dbReference type="PROSITE" id="PS50294">
    <property type="entry name" value="WD_REPEATS_REGION"/>
    <property type="match status" value="2"/>
</dbReference>
<evidence type="ECO:0000256" key="9">
    <source>
        <dbReference type="PROSITE-ProRule" id="PRU00221"/>
    </source>
</evidence>
<dbReference type="Pfam" id="PF17120">
    <property type="entry name" value="zf-RING_16"/>
    <property type="match status" value="1"/>
</dbReference>
<dbReference type="SUPFAM" id="SSF50978">
    <property type="entry name" value="WD40 repeat-like"/>
    <property type="match status" value="1"/>
</dbReference>
<dbReference type="InterPro" id="IPR001680">
    <property type="entry name" value="WD40_rpt"/>
</dbReference>
<evidence type="ECO:0000256" key="3">
    <source>
        <dbReference type="ARBA" id="ARBA00022574"/>
    </source>
</evidence>
<feature type="region of interest" description="Disordered" evidence="10">
    <location>
        <begin position="567"/>
        <end position="610"/>
    </location>
</feature>
<reference evidence="12 13" key="2">
    <citation type="journal article" date="2014" name="J. Gen. Appl. Microbiol.">
        <title>The early diverging ascomycetous budding yeast Saitoella complicata has three histone deacetylases belonging to the Clr6, Hos2, and Rpd3 lineages.</title>
        <authorList>
            <person name="Nishida H."/>
            <person name="Matsumoto T."/>
            <person name="Kondo S."/>
            <person name="Hamamoto M."/>
            <person name="Yoshikawa H."/>
        </authorList>
    </citation>
    <scope>NUCLEOTIDE SEQUENCE [LARGE SCALE GENOMIC DNA]</scope>
    <source>
        <strain evidence="12 13">NRRL Y-17804</strain>
    </source>
</reference>
<dbReference type="GO" id="GO:0005829">
    <property type="term" value="C:cytosol"/>
    <property type="evidence" value="ECO:0007669"/>
    <property type="project" value="TreeGrafter"/>
</dbReference>
<evidence type="ECO:0000313" key="13">
    <source>
        <dbReference type="Proteomes" id="UP000033140"/>
    </source>
</evidence>
<sequence length="973" mass="107016">MADRSTKQSFSRFTSALGITSNPNRPASATGAAPSSSSTASDFLAGASHLYSFGRVSDVFKSHSHLSTPRPHDGEIGGGFDGSATSKSLVKDVDSQLAALAMSPEGDRVAVAGREVLKVLTVSSNALIDTVNLRVGSRLNLNFSSNDVQWGLAASSNILATAATNGSVVIWDLAMRAPQKIDRVISEHNRAVNRIAFNQGNGSWMLSASQDGSMKLWDLRERGGARLTMLGKSEAVRDVRFNHANAVEFAAAFDNGTVQKWDIRQPRMYERKLSAHNGLALSLDWHPNGKFLVTGGRDKFIKVWDLSSDVRRPRNIITTMAPVARVAWRPGGGKNRMEIASCALVSDNRIHVWDLRRPGVANRVLDEHENVVAGLLWRDENTLWSCSKDRTFRQYDVLMAPQPVDSLSHVAFGWSPLNEFGFCIGSRPKKVSPLLHTHLRSEEDLSLKEPKGRRSGSFKMSRAGSIAGTEPGADEPLVPRQATGMMHLPGNETEAFIYLAKHYITSTTTFTIPEACEHNAQAAYRVQKYRTSQTWKMIGQAVEWEERTERARIADEANARATLEDARQMGENARQSKPRHPHLEAVRKNSGWETPESQTTARPSPVLEPEVLPDGEAATVIGTPKSVPEHNLTTSISTLSLRTPSEALKIPRPEIRSYASTNTLIPVNSQGEPQPAVSAASHPSDSTISAFSSSTDKSISGFGSSYDERSDTEPIGGQDIPPSLESQPDFPMTSNVVFPSSYRSMSTPSSFGSSQSTDHHYASSEPDDTPMEGEDKMLESQMTLKGGSGVHQHEPIRILGTKGGELRKPWAPSSLIHKVTEYYAEQADVQMCSSIALLLGERVDIPDTRLEEWQLGYIELLQRYRLFVTVAEVINATKNENVRAPGLTETQLHTGCHRCLKPLLNERTRAGYWYCERCARTLDGCTICRIPVKGQWTLCQSCGHGGHYHCMSEWFKDEGMCPSEGCGHRCLHK</sequence>
<feature type="compositionally biased region" description="Polar residues" evidence="10">
    <location>
        <begin position="7"/>
        <end position="25"/>
    </location>
</feature>
<dbReference type="InterPro" id="IPR019775">
    <property type="entry name" value="WD40_repeat_CS"/>
</dbReference>
<dbReference type="EMBL" id="BACD03000030">
    <property type="protein sequence ID" value="GAO50209.1"/>
    <property type="molecule type" value="Genomic_DNA"/>
</dbReference>
<dbReference type="OMA" id="EPMWLIS"/>
<dbReference type="GO" id="GO:1904263">
    <property type="term" value="P:positive regulation of TORC1 signaling"/>
    <property type="evidence" value="ECO:0007669"/>
    <property type="project" value="TreeGrafter"/>
</dbReference>
<dbReference type="SMART" id="SM00320">
    <property type="entry name" value="WD40"/>
    <property type="match status" value="6"/>
</dbReference>
<dbReference type="GO" id="GO:0008270">
    <property type="term" value="F:zinc ion binding"/>
    <property type="evidence" value="ECO:0007669"/>
    <property type="project" value="UniProtKB-KW"/>
</dbReference>
<evidence type="ECO:0000256" key="10">
    <source>
        <dbReference type="SAM" id="MobiDB-lite"/>
    </source>
</evidence>
<dbReference type="PANTHER" id="PTHR46200:SF1">
    <property type="entry name" value="GATOR COMPLEX PROTEIN WDR24"/>
    <property type="match status" value="1"/>
</dbReference>
<evidence type="ECO:0000256" key="7">
    <source>
        <dbReference type="ARBA" id="ARBA00022833"/>
    </source>
</evidence>
<evidence type="ECO:0000256" key="5">
    <source>
        <dbReference type="ARBA" id="ARBA00022737"/>
    </source>
</evidence>
<dbReference type="GO" id="GO:0016239">
    <property type="term" value="P:positive regulation of macroautophagy"/>
    <property type="evidence" value="ECO:0007669"/>
    <property type="project" value="TreeGrafter"/>
</dbReference>
<evidence type="ECO:0000313" key="12">
    <source>
        <dbReference type="EMBL" id="GAO50209.1"/>
    </source>
</evidence>
<dbReference type="Proteomes" id="UP000033140">
    <property type="component" value="Unassembled WGS sequence"/>
</dbReference>
<feature type="domain" description="RING-type" evidence="11">
    <location>
        <begin position="925"/>
        <end position="962"/>
    </location>
</feature>
<feature type="compositionally biased region" description="Basic and acidic residues" evidence="10">
    <location>
        <begin position="443"/>
        <end position="452"/>
    </location>
</feature>
<organism evidence="12 13">
    <name type="scientific">Saitoella complicata (strain BCRC 22490 / CBS 7301 / JCM 7358 / NBRC 10748 / NRRL Y-17804)</name>
    <dbReference type="NCBI Taxonomy" id="698492"/>
    <lineage>
        <taxon>Eukaryota</taxon>
        <taxon>Fungi</taxon>
        <taxon>Dikarya</taxon>
        <taxon>Ascomycota</taxon>
        <taxon>Taphrinomycotina</taxon>
        <taxon>Taphrinomycotina incertae sedis</taxon>
        <taxon>Saitoella</taxon>
    </lineage>
</organism>
<dbReference type="InterPro" id="IPR037590">
    <property type="entry name" value="WDR24"/>
</dbReference>
<comment type="caution">
    <text evidence="12">The sequence shown here is derived from an EMBL/GenBank/DDBJ whole genome shotgun (WGS) entry which is preliminary data.</text>
</comment>
<reference evidence="12 13" key="1">
    <citation type="journal article" date="2011" name="J. Gen. Appl. Microbiol.">
        <title>Draft genome sequencing of the enigmatic yeast Saitoella complicata.</title>
        <authorList>
            <person name="Nishida H."/>
            <person name="Hamamoto M."/>
            <person name="Sugiyama J."/>
        </authorList>
    </citation>
    <scope>NUCLEOTIDE SEQUENCE [LARGE SCALE GENOMIC DNA]</scope>
    <source>
        <strain evidence="12 13">NRRL Y-17804</strain>
    </source>
</reference>
<protein>
    <recommendedName>
        <fullName evidence="2">Restriction of telomere capping protein 1</fullName>
    </recommendedName>
</protein>
<feature type="region of interest" description="Disordered" evidence="10">
    <location>
        <begin position="1"/>
        <end position="38"/>
    </location>
</feature>
<dbReference type="InterPro" id="IPR001841">
    <property type="entry name" value="Znf_RING"/>
</dbReference>
<keyword evidence="5" id="KW-0677">Repeat</keyword>
<comment type="similarity">
    <text evidence="1">Belongs to the WD repeat RTC1 family.</text>
</comment>
<dbReference type="GO" id="GO:0005774">
    <property type="term" value="C:vacuolar membrane"/>
    <property type="evidence" value="ECO:0007669"/>
    <property type="project" value="TreeGrafter"/>
</dbReference>
<name>A0A0E9NK42_SAICN</name>
<accession>A0A0E9NK42</accession>
<dbReference type="PANTHER" id="PTHR46200">
    <property type="entry name" value="GATOR COMPLEX PROTEIN WDR24"/>
    <property type="match status" value="1"/>
</dbReference>
<evidence type="ECO:0000256" key="6">
    <source>
        <dbReference type="ARBA" id="ARBA00022771"/>
    </source>
</evidence>
<dbReference type="CDD" id="cd16488">
    <property type="entry name" value="mRING-H2-C3H3C2_Mio-like"/>
    <property type="match status" value="1"/>
</dbReference>
<dbReference type="InterPro" id="IPR020472">
    <property type="entry name" value="WD40_PAC1"/>
</dbReference>
<feature type="compositionally biased region" description="Polar residues" evidence="10">
    <location>
        <begin position="591"/>
        <end position="602"/>
    </location>
</feature>
<reference evidence="12 13" key="3">
    <citation type="journal article" date="2015" name="Genome Announc.">
        <title>Draft Genome Sequence of the Archiascomycetous Yeast Saitoella complicata.</title>
        <authorList>
            <person name="Yamauchi K."/>
            <person name="Kondo S."/>
            <person name="Hamamoto M."/>
            <person name="Takahashi Y."/>
            <person name="Ogura Y."/>
            <person name="Hayashi T."/>
            <person name="Nishida H."/>
        </authorList>
    </citation>
    <scope>NUCLEOTIDE SEQUENCE [LARGE SCALE GENOMIC DNA]</scope>
    <source>
        <strain evidence="12 13">NRRL Y-17804</strain>
    </source>
</reference>
<dbReference type="PRINTS" id="PR00320">
    <property type="entry name" value="GPROTEINBRPT"/>
</dbReference>
<dbReference type="Gene3D" id="2.130.10.10">
    <property type="entry name" value="YVTN repeat-like/Quinoprotein amine dehydrogenase"/>
    <property type="match status" value="2"/>
</dbReference>
<dbReference type="AlphaFoldDB" id="A0A0E9NK42"/>
<keyword evidence="7" id="KW-0862">Zinc</keyword>
<gene>
    <name evidence="12" type="ORF">G7K_4341-t1</name>
</gene>
<keyword evidence="4" id="KW-0479">Metal-binding</keyword>
<evidence type="ECO:0000256" key="2">
    <source>
        <dbReference type="ARBA" id="ARBA00015098"/>
    </source>
</evidence>
<dbReference type="SUPFAM" id="SSF57850">
    <property type="entry name" value="RING/U-box"/>
    <property type="match status" value="1"/>
</dbReference>
<keyword evidence="3 9" id="KW-0853">WD repeat</keyword>
<keyword evidence="6 8" id="KW-0863">Zinc-finger</keyword>
<proteinExistence type="inferred from homology"/>